<evidence type="ECO:0000256" key="2">
    <source>
        <dbReference type="ARBA" id="ARBA00023054"/>
    </source>
</evidence>
<comment type="caution">
    <text evidence="6">The sequence shown here is derived from an EMBL/GenBank/DDBJ whole genome shotgun (WGS) entry which is preliminary data.</text>
</comment>
<protein>
    <submittedName>
        <fullName evidence="6">Biotin/lipoyl-binding protein</fullName>
    </submittedName>
</protein>
<keyword evidence="4" id="KW-0812">Transmembrane</keyword>
<evidence type="ECO:0000256" key="4">
    <source>
        <dbReference type="SAM" id="Phobius"/>
    </source>
</evidence>
<keyword evidence="4" id="KW-1133">Transmembrane helix</keyword>
<feature type="compositionally biased region" description="Low complexity" evidence="3">
    <location>
        <begin position="187"/>
        <end position="198"/>
    </location>
</feature>
<dbReference type="AlphaFoldDB" id="A0A838XJN3"/>
<comment type="subcellular location">
    <subcellularLocation>
        <location evidence="1">Cell envelope</location>
    </subcellularLocation>
</comment>
<keyword evidence="2" id="KW-0175">Coiled coil</keyword>
<feature type="region of interest" description="Disordered" evidence="3">
    <location>
        <begin position="177"/>
        <end position="198"/>
    </location>
</feature>
<dbReference type="GO" id="GO:0030313">
    <property type="term" value="C:cell envelope"/>
    <property type="evidence" value="ECO:0007669"/>
    <property type="project" value="UniProtKB-SubCell"/>
</dbReference>
<dbReference type="InterPro" id="IPR058637">
    <property type="entry name" value="YknX-like_C"/>
</dbReference>
<reference evidence="6 7" key="1">
    <citation type="submission" date="2020-07" db="EMBL/GenBank/DDBJ databases">
        <title>Draft genome and description of Aeromicrobium phoceense strain Marseille-Q0843 isolated from healthy skin swab.</title>
        <authorList>
            <person name="Boxberger M."/>
            <person name="La Scola B."/>
        </authorList>
    </citation>
    <scope>NUCLEOTIDE SEQUENCE [LARGE SCALE GENOMIC DNA]</scope>
    <source>
        <strain evidence="6 7">Marseille-Q0843</strain>
    </source>
</reference>
<dbReference type="Gene3D" id="1.10.287.470">
    <property type="entry name" value="Helix hairpin bin"/>
    <property type="match status" value="1"/>
</dbReference>
<feature type="compositionally biased region" description="Gly residues" evidence="3">
    <location>
        <begin position="354"/>
        <end position="379"/>
    </location>
</feature>
<feature type="region of interest" description="Disordered" evidence="3">
    <location>
        <begin position="340"/>
        <end position="390"/>
    </location>
</feature>
<keyword evidence="4" id="KW-0472">Membrane</keyword>
<dbReference type="InterPro" id="IPR050465">
    <property type="entry name" value="UPF0194_transport"/>
</dbReference>
<dbReference type="Pfam" id="PF25989">
    <property type="entry name" value="YknX_C"/>
    <property type="match status" value="1"/>
</dbReference>
<dbReference type="Proteomes" id="UP000550354">
    <property type="component" value="Unassembled WGS sequence"/>
</dbReference>
<dbReference type="EMBL" id="JACEOG010000001">
    <property type="protein sequence ID" value="MBA4607163.1"/>
    <property type="molecule type" value="Genomic_DNA"/>
</dbReference>
<evidence type="ECO:0000313" key="6">
    <source>
        <dbReference type="EMBL" id="MBA4607163.1"/>
    </source>
</evidence>
<dbReference type="RefSeq" id="WP_181753038.1">
    <property type="nucleotide sequence ID" value="NZ_JACEOG010000001.1"/>
</dbReference>
<name>A0A838XJN3_9ACTN</name>
<organism evidence="6 7">
    <name type="scientific">Aeromicrobium phoceense</name>
    <dbReference type="NCBI Taxonomy" id="2754045"/>
    <lineage>
        <taxon>Bacteria</taxon>
        <taxon>Bacillati</taxon>
        <taxon>Actinomycetota</taxon>
        <taxon>Actinomycetes</taxon>
        <taxon>Propionibacteriales</taxon>
        <taxon>Nocardioidaceae</taxon>
        <taxon>Aeromicrobium</taxon>
    </lineage>
</organism>
<feature type="transmembrane region" description="Helical" evidence="4">
    <location>
        <begin position="15"/>
        <end position="32"/>
    </location>
</feature>
<evidence type="ECO:0000313" key="7">
    <source>
        <dbReference type="Proteomes" id="UP000550354"/>
    </source>
</evidence>
<dbReference type="Gene3D" id="2.40.30.170">
    <property type="match status" value="1"/>
</dbReference>
<keyword evidence="7" id="KW-1185">Reference proteome</keyword>
<feature type="compositionally biased region" description="Low complexity" evidence="3">
    <location>
        <begin position="380"/>
        <end position="390"/>
    </location>
</feature>
<proteinExistence type="predicted"/>
<accession>A0A838XJN3</accession>
<dbReference type="PANTHER" id="PTHR32347:SF23">
    <property type="entry name" value="BLL5650 PROTEIN"/>
    <property type="match status" value="1"/>
</dbReference>
<gene>
    <name evidence="6" type="ORF">H1W00_01575</name>
</gene>
<evidence type="ECO:0000259" key="5">
    <source>
        <dbReference type="Pfam" id="PF25989"/>
    </source>
</evidence>
<dbReference type="Gene3D" id="2.40.420.20">
    <property type="match status" value="1"/>
</dbReference>
<feature type="domain" description="YknX-like C-terminal permuted SH3-like" evidence="5">
    <location>
        <begin position="293"/>
        <end position="345"/>
    </location>
</feature>
<dbReference type="PANTHER" id="PTHR32347">
    <property type="entry name" value="EFFLUX SYSTEM COMPONENT YKNX-RELATED"/>
    <property type="match status" value="1"/>
</dbReference>
<evidence type="ECO:0000256" key="1">
    <source>
        <dbReference type="ARBA" id="ARBA00004196"/>
    </source>
</evidence>
<dbReference type="SUPFAM" id="SSF111369">
    <property type="entry name" value="HlyD-like secretion proteins"/>
    <property type="match status" value="1"/>
</dbReference>
<dbReference type="Gene3D" id="2.40.50.100">
    <property type="match status" value="1"/>
</dbReference>
<sequence length="390" mass="38437">MGTIARVLGTRRRRLMAVTVVVVVAAAAWYVGRSDADGATGTTATTEATVSTVQDTVTGSGTLAARRSSTLTFGSAGSVTKVAVAEGDTVRRGEMLASIDTSALEAALASARAQLTAAETTAANDGSETLAQQAANAARVDSATADVAEAQDALDAATLTAPFSGLVASVGYEKGDRVGSSGGGSASGATGAATTSADTSGITVITPRRFVLTADVSASDVERIAKGMQAEITPTGATAPVFGTVQSVGRVAQTGTDGTATFPVTVALTGEQEDLYAGTSADVSIIVESRDDVLTVPTAAVTTEGDTTYVTKVADGTATRTEVEIGDTFGMTTEIVSGLSEGDTVRYEQTTRRPGGGSAGQGGMPGGGTGGFPGGGMPGGAAPAMPGGDQ</sequence>
<evidence type="ECO:0000256" key="3">
    <source>
        <dbReference type="SAM" id="MobiDB-lite"/>
    </source>
</evidence>